<feature type="transmembrane region" description="Helical" evidence="8">
    <location>
        <begin position="83"/>
        <end position="104"/>
    </location>
</feature>
<evidence type="ECO:0000256" key="2">
    <source>
        <dbReference type="ARBA" id="ARBA00010735"/>
    </source>
</evidence>
<protein>
    <submittedName>
        <fullName evidence="9">Branched-chain amino acid ABC transporter permease</fullName>
    </submittedName>
</protein>
<name>A0A3A3G5V8_9BURK</name>
<keyword evidence="10" id="KW-1185">Reference proteome</keyword>
<evidence type="ECO:0000256" key="3">
    <source>
        <dbReference type="ARBA" id="ARBA00022448"/>
    </source>
</evidence>
<dbReference type="InterPro" id="IPR011606">
    <property type="entry name" value="Brnchd-chn_aa_trnsp_permease"/>
</dbReference>
<evidence type="ECO:0000256" key="7">
    <source>
        <dbReference type="ARBA" id="ARBA00023136"/>
    </source>
</evidence>
<comment type="subcellular location">
    <subcellularLocation>
        <location evidence="1">Cell membrane</location>
        <topology evidence="1">Multi-pass membrane protein</topology>
    </subcellularLocation>
</comment>
<evidence type="ECO:0000256" key="1">
    <source>
        <dbReference type="ARBA" id="ARBA00004651"/>
    </source>
</evidence>
<evidence type="ECO:0000256" key="4">
    <source>
        <dbReference type="ARBA" id="ARBA00022475"/>
    </source>
</evidence>
<feature type="transmembrane region" description="Helical" evidence="8">
    <location>
        <begin position="186"/>
        <end position="214"/>
    </location>
</feature>
<evidence type="ECO:0000256" key="6">
    <source>
        <dbReference type="ARBA" id="ARBA00022989"/>
    </source>
</evidence>
<dbReference type="Pfam" id="PF03591">
    <property type="entry name" value="AzlC"/>
    <property type="match status" value="1"/>
</dbReference>
<dbReference type="PANTHER" id="PTHR34979">
    <property type="entry name" value="INNER MEMBRANE PROTEIN YGAZ"/>
    <property type="match status" value="1"/>
</dbReference>
<keyword evidence="5 8" id="KW-0812">Transmembrane</keyword>
<proteinExistence type="inferred from homology"/>
<keyword evidence="4" id="KW-1003">Cell membrane</keyword>
<gene>
    <name evidence="9" type="ORF">D3878_21450</name>
</gene>
<evidence type="ECO:0000313" key="9">
    <source>
        <dbReference type="EMBL" id="RJG03838.1"/>
    </source>
</evidence>
<accession>A0A3A3G5V8</accession>
<dbReference type="PANTHER" id="PTHR34979:SF1">
    <property type="entry name" value="INNER MEMBRANE PROTEIN YGAZ"/>
    <property type="match status" value="1"/>
</dbReference>
<evidence type="ECO:0000313" key="10">
    <source>
        <dbReference type="Proteomes" id="UP000266327"/>
    </source>
</evidence>
<keyword evidence="3" id="KW-0813">Transport</keyword>
<organism evidence="9 10">
    <name type="scientific">Noviherbaspirillum sedimenti</name>
    <dbReference type="NCBI Taxonomy" id="2320865"/>
    <lineage>
        <taxon>Bacteria</taxon>
        <taxon>Pseudomonadati</taxon>
        <taxon>Pseudomonadota</taxon>
        <taxon>Betaproteobacteria</taxon>
        <taxon>Burkholderiales</taxon>
        <taxon>Oxalobacteraceae</taxon>
        <taxon>Noviherbaspirillum</taxon>
    </lineage>
</organism>
<comment type="caution">
    <text evidence="9">The sequence shown here is derived from an EMBL/GenBank/DDBJ whole genome shotgun (WGS) entry which is preliminary data.</text>
</comment>
<dbReference type="GO" id="GO:1903785">
    <property type="term" value="P:L-valine transmembrane transport"/>
    <property type="evidence" value="ECO:0007669"/>
    <property type="project" value="TreeGrafter"/>
</dbReference>
<dbReference type="RefSeq" id="WP_119787325.1">
    <property type="nucleotide sequence ID" value="NZ_QYUQ01000002.1"/>
</dbReference>
<evidence type="ECO:0000256" key="5">
    <source>
        <dbReference type="ARBA" id="ARBA00022692"/>
    </source>
</evidence>
<dbReference type="Proteomes" id="UP000266327">
    <property type="component" value="Unassembled WGS sequence"/>
</dbReference>
<dbReference type="GO" id="GO:0005886">
    <property type="term" value="C:plasma membrane"/>
    <property type="evidence" value="ECO:0007669"/>
    <property type="project" value="UniProtKB-SubCell"/>
</dbReference>
<sequence>MKKLIFRPPALGVPALERETFGEAVAQSTPAMAGIFAWGMVTAMAMLKAGLTVGQTLAMTFIVYAGSAQLAALPLIIANASVWVVFATALVVNLRFVIFAAAMGPHLSHLPWYKRLWHGYLNGDLTMALFSQRFAPHTQPEPLGKEGYVAGINYMNWCAWQSGSVLGILLASQIPQSWGIAFAGTLALLAVLIPLTMNAAALAGVIVAVGLAVATVQWPYRLGLLFAVLGGMLAAMAVDLFAARRKAGGAGA</sequence>
<keyword evidence="7 8" id="KW-0472">Membrane</keyword>
<comment type="similarity">
    <text evidence="2">Belongs to the AzlC family.</text>
</comment>
<keyword evidence="6 8" id="KW-1133">Transmembrane helix</keyword>
<evidence type="ECO:0000256" key="8">
    <source>
        <dbReference type="SAM" id="Phobius"/>
    </source>
</evidence>
<feature type="transmembrane region" description="Helical" evidence="8">
    <location>
        <begin position="220"/>
        <end position="242"/>
    </location>
</feature>
<dbReference type="OrthoDB" id="9179311at2"/>
<reference evidence="10" key="1">
    <citation type="submission" date="2018-09" db="EMBL/GenBank/DDBJ databases">
        <authorList>
            <person name="Zhu H."/>
        </authorList>
    </citation>
    <scope>NUCLEOTIDE SEQUENCE [LARGE SCALE GENOMIC DNA]</scope>
    <source>
        <strain evidence="10">K1S02-23</strain>
    </source>
</reference>
<dbReference type="EMBL" id="QYUQ01000002">
    <property type="protein sequence ID" value="RJG03838.1"/>
    <property type="molecule type" value="Genomic_DNA"/>
</dbReference>
<dbReference type="AlphaFoldDB" id="A0A3A3G5V8"/>